<evidence type="ECO:0000256" key="2">
    <source>
        <dbReference type="ARBA" id="ARBA00022475"/>
    </source>
</evidence>
<comment type="caution">
    <text evidence="8">The sequence shown here is derived from an EMBL/GenBank/DDBJ whole genome shotgun (WGS) entry which is preliminary data.</text>
</comment>
<evidence type="ECO:0000256" key="3">
    <source>
        <dbReference type="ARBA" id="ARBA00022692"/>
    </source>
</evidence>
<evidence type="ECO:0000259" key="7">
    <source>
        <dbReference type="SMART" id="SM00849"/>
    </source>
</evidence>
<gene>
    <name evidence="8" type="ORF">BGC07_01610</name>
</gene>
<evidence type="ECO:0000313" key="8">
    <source>
        <dbReference type="EMBL" id="ODN41896.1"/>
    </source>
</evidence>
<accession>A0ABX2ZZ37</accession>
<dbReference type="InterPro" id="IPR036866">
    <property type="entry name" value="RibonucZ/Hydroxyglut_hydro"/>
</dbReference>
<keyword evidence="2" id="KW-1003">Cell membrane</keyword>
<dbReference type="SMART" id="SM00849">
    <property type="entry name" value="Lactamase_B"/>
    <property type="match status" value="1"/>
</dbReference>
<dbReference type="InterPro" id="IPR035681">
    <property type="entry name" value="ComA-like_MBL"/>
</dbReference>
<feature type="transmembrane region" description="Helical" evidence="6">
    <location>
        <begin position="273"/>
        <end position="292"/>
    </location>
</feature>
<feature type="domain" description="Metallo-beta-lactamase" evidence="7">
    <location>
        <begin position="521"/>
        <end position="707"/>
    </location>
</feature>
<dbReference type="EMBL" id="MDTU01000001">
    <property type="protein sequence ID" value="ODN41896.1"/>
    <property type="molecule type" value="Genomic_DNA"/>
</dbReference>
<feature type="transmembrane region" description="Helical" evidence="6">
    <location>
        <begin position="376"/>
        <end position="399"/>
    </location>
</feature>
<dbReference type="NCBIfam" id="TIGR00361">
    <property type="entry name" value="ComEC_Rec2"/>
    <property type="match status" value="1"/>
</dbReference>
<dbReference type="InterPro" id="IPR001279">
    <property type="entry name" value="Metallo-B-lactamas"/>
</dbReference>
<dbReference type="InterPro" id="IPR004797">
    <property type="entry name" value="Competence_ComEC/Rec2"/>
</dbReference>
<dbReference type="PANTHER" id="PTHR30619:SF1">
    <property type="entry name" value="RECOMBINATION PROTEIN 2"/>
    <property type="match status" value="1"/>
</dbReference>
<dbReference type="CDD" id="cd07731">
    <property type="entry name" value="ComA-like_MBL-fold"/>
    <property type="match status" value="1"/>
</dbReference>
<name>A0ABX2ZZ37_9GAMM</name>
<feature type="transmembrane region" description="Helical" evidence="6">
    <location>
        <begin position="345"/>
        <end position="364"/>
    </location>
</feature>
<dbReference type="Pfam" id="PF13567">
    <property type="entry name" value="DUF4131"/>
    <property type="match status" value="1"/>
</dbReference>
<proteinExistence type="predicted"/>
<dbReference type="SUPFAM" id="SSF56281">
    <property type="entry name" value="Metallo-hydrolase/oxidoreductase"/>
    <property type="match status" value="1"/>
</dbReference>
<dbReference type="InterPro" id="IPR052159">
    <property type="entry name" value="Competence_DNA_uptake"/>
</dbReference>
<comment type="subcellular location">
    <subcellularLocation>
        <location evidence="1">Cell membrane</location>
        <topology evidence="1">Multi-pass membrane protein</topology>
    </subcellularLocation>
</comment>
<feature type="transmembrane region" description="Helical" evidence="6">
    <location>
        <begin position="464"/>
        <end position="483"/>
    </location>
</feature>
<dbReference type="PANTHER" id="PTHR30619">
    <property type="entry name" value="DNA INTERNALIZATION/COMPETENCE PROTEIN COMEC/REC2"/>
    <property type="match status" value="1"/>
</dbReference>
<organism evidence="8 9">
    <name type="scientific">Piscirickettsia litoralis</name>
    <dbReference type="NCBI Taxonomy" id="1891921"/>
    <lineage>
        <taxon>Bacteria</taxon>
        <taxon>Pseudomonadati</taxon>
        <taxon>Pseudomonadota</taxon>
        <taxon>Gammaproteobacteria</taxon>
        <taxon>Thiotrichales</taxon>
        <taxon>Piscirickettsiaceae</taxon>
        <taxon>Piscirickettsia</taxon>
    </lineage>
</organism>
<feature type="transmembrane region" description="Helical" evidence="6">
    <location>
        <begin position="235"/>
        <end position="261"/>
    </location>
</feature>
<dbReference type="RefSeq" id="WP_069311697.1">
    <property type="nucleotide sequence ID" value="NZ_MDTU01000001.1"/>
</dbReference>
<keyword evidence="5 6" id="KW-0472">Membrane</keyword>
<feature type="transmembrane region" description="Helical" evidence="6">
    <location>
        <begin position="298"/>
        <end position="315"/>
    </location>
</feature>
<keyword evidence="9" id="KW-1185">Reference proteome</keyword>
<dbReference type="InterPro" id="IPR025405">
    <property type="entry name" value="DUF4131"/>
</dbReference>
<feature type="transmembrane region" description="Helical" evidence="6">
    <location>
        <begin position="411"/>
        <end position="434"/>
    </location>
</feature>
<dbReference type="NCBIfam" id="TIGR00360">
    <property type="entry name" value="ComEC_N-term"/>
    <property type="match status" value="1"/>
</dbReference>
<evidence type="ECO:0000256" key="4">
    <source>
        <dbReference type="ARBA" id="ARBA00022989"/>
    </source>
</evidence>
<feature type="transmembrane region" description="Helical" evidence="6">
    <location>
        <begin position="41"/>
        <end position="60"/>
    </location>
</feature>
<evidence type="ECO:0000256" key="5">
    <source>
        <dbReference type="ARBA" id="ARBA00023136"/>
    </source>
</evidence>
<reference evidence="8 9" key="1">
    <citation type="submission" date="2016-08" db="EMBL/GenBank/DDBJ databases">
        <title>Draft genome sequence of Candidatus Piscirickettsia litoralis, from seawater.</title>
        <authorList>
            <person name="Wan X."/>
            <person name="Lee A.J."/>
            <person name="Hou S."/>
            <person name="Donachie S.P."/>
        </authorList>
    </citation>
    <scope>NUCLEOTIDE SEQUENCE [LARGE SCALE GENOMIC DNA]</scope>
    <source>
        <strain evidence="8 9">Y2</strain>
    </source>
</reference>
<keyword evidence="4 6" id="KW-1133">Transmembrane helix</keyword>
<evidence type="ECO:0000256" key="1">
    <source>
        <dbReference type="ARBA" id="ARBA00004651"/>
    </source>
</evidence>
<evidence type="ECO:0000313" key="9">
    <source>
        <dbReference type="Proteomes" id="UP000094329"/>
    </source>
</evidence>
<sequence>MMGFVFVIGFITLFFLGWPGGLLLSFIIGGLYYFIKSSARIWWVLFLCLGALWALLVISWQNHLRLSHDLFGHSVQVTGIIHSIPEYQDRKTRFLFVASEINGQTLWPKRALGLNWYKPRKDQLVLLHAGERWRFNVKLRPPTGLENFIGFNYRLWLYQQGIQATGTVTNKEGGNTRLSGPHALHIQKLRQQVARFLEDAHLQNSAVIKALTLGERGDLSQNQRQILQQTGTAHLLAVSGLHIGLIVTFTFLLMRVLLLWLPLLAKKYQNSGYALFIAAVISLMAAILYSALAGFSIATLRACLMTSCILIAFLYRRVIPIWTFYQYALVGVILFFPLSVLSVGFWLSFISVAVLIFVCSGRLKQNKLQKYIKPQWALLIALGPLSLAYFFNLPIMGLFANLVAIPWTGALILPILLMSVIFIPLSLNLALILLNFADQQITWLLQVLHYLNQLQFYIPPYHGIPKAAVLIISLLGTFILLMPRGLPGRFLGGIALFIPWLYAVKPIVAGDVFIRVLDVGQGFAAIIKTSHHNLIYDVGNRTKSGFDLGQAVVVPNLYALGVRHINKLVISHIDSDHSGGLSSVLAIYPQTKVISSSPLLPSSQIEPCVSGNHWQWDGVKFEFLSPFRPFPYGRNNQSCVLKITAKGKSVLFSGDIEKSQEKKLIARAPLSLKSDILFAPHHGSKSSSTLAFIKTVSPNTVIISAGRYNAYKLPHSVVIDRYQQQKVNILNTGQVGAIDFELTNGPIGFTFAGS</sequence>
<keyword evidence="3 6" id="KW-0812">Transmembrane</keyword>
<dbReference type="Pfam" id="PF03772">
    <property type="entry name" value="Competence"/>
    <property type="match status" value="1"/>
</dbReference>
<protein>
    <submittedName>
        <fullName evidence="8">DNA internalization-related competence protein ComEC/Rec2</fullName>
    </submittedName>
</protein>
<feature type="transmembrane region" description="Helical" evidence="6">
    <location>
        <begin position="6"/>
        <end position="34"/>
    </location>
</feature>
<dbReference type="Pfam" id="PF00753">
    <property type="entry name" value="Lactamase_B"/>
    <property type="match status" value="1"/>
</dbReference>
<evidence type="ECO:0000256" key="6">
    <source>
        <dbReference type="SAM" id="Phobius"/>
    </source>
</evidence>
<dbReference type="InterPro" id="IPR004477">
    <property type="entry name" value="ComEC_N"/>
</dbReference>
<dbReference type="Proteomes" id="UP000094329">
    <property type="component" value="Unassembled WGS sequence"/>
</dbReference>
<dbReference type="Gene3D" id="3.60.15.10">
    <property type="entry name" value="Ribonuclease Z/Hydroxyacylglutathione hydrolase-like"/>
    <property type="match status" value="1"/>
</dbReference>